<reference evidence="2 3" key="1">
    <citation type="submission" date="2020-06" db="EMBL/GenBank/DDBJ databases">
        <title>Transcriptomic and genomic resources for Thalictrum thalictroides and T. hernandezii: Facilitating candidate gene discovery in an emerging model plant lineage.</title>
        <authorList>
            <person name="Arias T."/>
            <person name="Riano-Pachon D.M."/>
            <person name="Di Stilio V.S."/>
        </authorList>
    </citation>
    <scope>NUCLEOTIDE SEQUENCE [LARGE SCALE GENOMIC DNA]</scope>
    <source>
        <strain evidence="3">cv. WT478/WT964</strain>
        <tissue evidence="2">Leaves</tissue>
    </source>
</reference>
<accession>A0A7J6W2H9</accession>
<dbReference type="EMBL" id="JABWDY010022660">
    <property type="protein sequence ID" value="KAF5191576.1"/>
    <property type="molecule type" value="Genomic_DNA"/>
</dbReference>
<dbReference type="Proteomes" id="UP000554482">
    <property type="component" value="Unassembled WGS sequence"/>
</dbReference>
<dbReference type="AlphaFoldDB" id="A0A7J6W2H9"/>
<comment type="caution">
    <text evidence="2">The sequence shown here is derived from an EMBL/GenBank/DDBJ whole genome shotgun (WGS) entry which is preliminary data.</text>
</comment>
<evidence type="ECO:0000313" key="3">
    <source>
        <dbReference type="Proteomes" id="UP000554482"/>
    </source>
</evidence>
<organism evidence="2 3">
    <name type="scientific">Thalictrum thalictroides</name>
    <name type="common">Rue-anemone</name>
    <name type="synonym">Anemone thalictroides</name>
    <dbReference type="NCBI Taxonomy" id="46969"/>
    <lineage>
        <taxon>Eukaryota</taxon>
        <taxon>Viridiplantae</taxon>
        <taxon>Streptophyta</taxon>
        <taxon>Embryophyta</taxon>
        <taxon>Tracheophyta</taxon>
        <taxon>Spermatophyta</taxon>
        <taxon>Magnoliopsida</taxon>
        <taxon>Ranunculales</taxon>
        <taxon>Ranunculaceae</taxon>
        <taxon>Thalictroideae</taxon>
        <taxon>Thalictrum</taxon>
    </lineage>
</organism>
<feature type="region of interest" description="Disordered" evidence="1">
    <location>
        <begin position="1"/>
        <end position="35"/>
    </location>
</feature>
<sequence>MSESATDSQNLSQRDDLVTDSEPSVSGANSVSSNVFGSEVSSRNIGVVNVDDEINSSEHVSAEKACVAFQSIRDLYIINIAGLEMYRVEDRFYDLGGDVMACYRCVGDEVGIM</sequence>
<feature type="compositionally biased region" description="Low complexity" evidence="1">
    <location>
        <begin position="24"/>
        <end position="35"/>
    </location>
</feature>
<proteinExistence type="predicted"/>
<protein>
    <submittedName>
        <fullName evidence="2">Uncharacterized protein</fullName>
    </submittedName>
</protein>
<keyword evidence="3" id="KW-1185">Reference proteome</keyword>
<feature type="compositionally biased region" description="Polar residues" evidence="1">
    <location>
        <begin position="1"/>
        <end position="12"/>
    </location>
</feature>
<evidence type="ECO:0000256" key="1">
    <source>
        <dbReference type="SAM" id="MobiDB-lite"/>
    </source>
</evidence>
<gene>
    <name evidence="2" type="ORF">FRX31_018836</name>
</gene>
<evidence type="ECO:0000313" key="2">
    <source>
        <dbReference type="EMBL" id="KAF5191576.1"/>
    </source>
</evidence>
<name>A0A7J6W2H9_THATH</name>